<evidence type="ECO:0000256" key="3">
    <source>
        <dbReference type="ARBA" id="ARBA00004866"/>
    </source>
</evidence>
<dbReference type="GO" id="GO:0019133">
    <property type="term" value="F:choline monooxygenase activity"/>
    <property type="evidence" value="ECO:0007669"/>
    <property type="project" value="UniProtKB-EC"/>
</dbReference>
<evidence type="ECO:0000256" key="2">
    <source>
        <dbReference type="ARBA" id="ARBA00002149"/>
    </source>
</evidence>
<dbReference type="AlphaFoldDB" id="A0A9W9FGM7"/>
<evidence type="ECO:0000313" key="10">
    <source>
        <dbReference type="Proteomes" id="UP001149074"/>
    </source>
</evidence>
<protein>
    <recommendedName>
        <fullName evidence="6">Choline monooxygenase, chloroplastic</fullName>
        <ecNumber evidence="5">1.14.15.7</ecNumber>
    </recommendedName>
</protein>
<comment type="similarity">
    <text evidence="4">Belongs to the choline monooxygenase family.</text>
</comment>
<organism evidence="9 10">
    <name type="scientific">Penicillium argentinense</name>
    <dbReference type="NCBI Taxonomy" id="1131581"/>
    <lineage>
        <taxon>Eukaryota</taxon>
        <taxon>Fungi</taxon>
        <taxon>Dikarya</taxon>
        <taxon>Ascomycota</taxon>
        <taxon>Pezizomycotina</taxon>
        <taxon>Eurotiomycetes</taxon>
        <taxon>Eurotiomycetidae</taxon>
        <taxon>Eurotiales</taxon>
        <taxon>Aspergillaceae</taxon>
        <taxon>Penicillium</taxon>
    </lineage>
</organism>
<evidence type="ECO:0000256" key="5">
    <source>
        <dbReference type="ARBA" id="ARBA00012763"/>
    </source>
</evidence>
<dbReference type="InterPro" id="IPR036922">
    <property type="entry name" value="Rieske_2Fe-2S_sf"/>
</dbReference>
<evidence type="ECO:0000256" key="6">
    <source>
        <dbReference type="ARBA" id="ARBA00014931"/>
    </source>
</evidence>
<comment type="pathway">
    <text evidence="3">Amine and polyamine biosynthesis; betaine biosynthesis via choline pathway; betaine aldehyde from choline (monooxygenase route): step 1/1.</text>
</comment>
<comment type="function">
    <text evidence="2">Catalyzes the first step of the osmoprotectant glycine betaine synthesis.</text>
</comment>
<dbReference type="PANTHER" id="PTHR43756:SF5">
    <property type="entry name" value="CHOLINE MONOOXYGENASE, CHLOROPLASTIC"/>
    <property type="match status" value="1"/>
</dbReference>
<dbReference type="SUPFAM" id="SSF55961">
    <property type="entry name" value="Bet v1-like"/>
    <property type="match status" value="1"/>
</dbReference>
<dbReference type="Gene3D" id="3.90.380.10">
    <property type="entry name" value="Naphthalene 1,2-dioxygenase Alpha Subunit, Chain A, domain 1"/>
    <property type="match status" value="1"/>
</dbReference>
<comment type="catalytic activity">
    <reaction evidence="7">
        <text>choline + 2 reduced [2Fe-2S]-[ferredoxin] + O2 + 2 H(+) = betaine aldehyde hydrate + 2 oxidized [2Fe-2S]-[ferredoxin] + H2O</text>
        <dbReference type="Rhea" id="RHEA:17769"/>
        <dbReference type="Rhea" id="RHEA-COMP:10000"/>
        <dbReference type="Rhea" id="RHEA-COMP:10001"/>
        <dbReference type="ChEBI" id="CHEBI:15354"/>
        <dbReference type="ChEBI" id="CHEBI:15377"/>
        <dbReference type="ChEBI" id="CHEBI:15378"/>
        <dbReference type="ChEBI" id="CHEBI:15379"/>
        <dbReference type="ChEBI" id="CHEBI:15870"/>
        <dbReference type="ChEBI" id="CHEBI:33737"/>
        <dbReference type="ChEBI" id="CHEBI:33738"/>
        <dbReference type="EC" id="1.14.15.7"/>
    </reaction>
</comment>
<evidence type="ECO:0000256" key="4">
    <source>
        <dbReference type="ARBA" id="ARBA00010848"/>
    </source>
</evidence>
<evidence type="ECO:0000313" key="9">
    <source>
        <dbReference type="EMBL" id="KAJ5099801.1"/>
    </source>
</evidence>
<name>A0A9W9FGM7_9EURO</name>
<dbReference type="GO" id="GO:0051537">
    <property type="term" value="F:2 iron, 2 sulfur cluster binding"/>
    <property type="evidence" value="ECO:0007669"/>
    <property type="project" value="InterPro"/>
</dbReference>
<dbReference type="PANTHER" id="PTHR43756">
    <property type="entry name" value="CHOLINE MONOOXYGENASE, CHLOROPLASTIC"/>
    <property type="match status" value="1"/>
</dbReference>
<dbReference type="Pfam" id="PF00848">
    <property type="entry name" value="Ring_hydroxyl_A"/>
    <property type="match status" value="1"/>
</dbReference>
<reference evidence="9" key="1">
    <citation type="submission" date="2022-11" db="EMBL/GenBank/DDBJ databases">
        <authorList>
            <person name="Petersen C."/>
        </authorList>
    </citation>
    <scope>NUCLEOTIDE SEQUENCE</scope>
    <source>
        <strain evidence="9">IBT 30761</strain>
    </source>
</reference>
<proteinExistence type="inferred from homology"/>
<dbReference type="InterPro" id="IPR015879">
    <property type="entry name" value="Ring_hydroxy_dOase_asu_C_dom"/>
</dbReference>
<gene>
    <name evidence="9" type="ORF">N7532_006802</name>
</gene>
<keyword evidence="10" id="KW-1185">Reference proteome</keyword>
<comment type="caution">
    <text evidence="9">The sequence shown here is derived from an EMBL/GenBank/DDBJ whole genome shotgun (WGS) entry which is preliminary data.</text>
</comment>
<dbReference type="EC" id="1.14.15.7" evidence="5"/>
<evidence type="ECO:0000256" key="1">
    <source>
        <dbReference type="ARBA" id="ARBA00001962"/>
    </source>
</evidence>
<dbReference type="InterPro" id="IPR001663">
    <property type="entry name" value="Rng_hydr_dOase-A"/>
</dbReference>
<evidence type="ECO:0000259" key="8">
    <source>
        <dbReference type="Pfam" id="PF00848"/>
    </source>
</evidence>
<comment type="cofactor">
    <cofactor evidence="1">
        <name>Fe cation</name>
        <dbReference type="ChEBI" id="CHEBI:24875"/>
    </cofactor>
</comment>
<evidence type="ECO:0000256" key="7">
    <source>
        <dbReference type="ARBA" id="ARBA00049097"/>
    </source>
</evidence>
<reference evidence="9" key="2">
    <citation type="journal article" date="2023" name="IMA Fungus">
        <title>Comparative genomic study of the Penicillium genus elucidates a diverse pangenome and 15 lateral gene transfer events.</title>
        <authorList>
            <person name="Petersen C."/>
            <person name="Sorensen T."/>
            <person name="Nielsen M.R."/>
            <person name="Sondergaard T.E."/>
            <person name="Sorensen J.L."/>
            <person name="Fitzpatrick D.A."/>
            <person name="Frisvad J.C."/>
            <person name="Nielsen K.L."/>
        </authorList>
    </citation>
    <scope>NUCLEOTIDE SEQUENCE</scope>
    <source>
        <strain evidence="9">IBT 30761</strain>
    </source>
</reference>
<dbReference type="GO" id="GO:0005506">
    <property type="term" value="F:iron ion binding"/>
    <property type="evidence" value="ECO:0007669"/>
    <property type="project" value="InterPro"/>
</dbReference>
<dbReference type="Gene3D" id="2.102.10.10">
    <property type="entry name" value="Rieske [2Fe-2S] iron-sulphur domain"/>
    <property type="match status" value="1"/>
</dbReference>
<dbReference type="OrthoDB" id="426882at2759"/>
<dbReference type="EMBL" id="JAPQKI010000005">
    <property type="protein sequence ID" value="KAJ5099801.1"/>
    <property type="molecule type" value="Genomic_DNA"/>
</dbReference>
<feature type="domain" description="Aromatic-ring-hydroxylating dioxygenase alpha subunit C-terminal" evidence="8">
    <location>
        <begin position="108"/>
        <end position="140"/>
    </location>
</feature>
<sequence>MLITHGLRLPQPGSWLQYDVTEYSFVLIRGHDEKMKEFIETWADRFDDLVAPKLISEDSFNFKKHAVHVHVDTDGFVWVNLDAGEQPEIPGSTRFFDIKFKDYNFLFDHVWELKESYNWKILSDNYNECYHCLRAHHDVPPLAVLEVDDVDTVVGIILHFSNPKQDTVDRGLKIAITYCFMTVLPQSIFMLILVPTSPDNCDMLYEVYRNKDSSDEDFELINSMYKRIMSENK</sequence>
<dbReference type="CDD" id="cd00680">
    <property type="entry name" value="RHO_alpha_C"/>
    <property type="match status" value="1"/>
</dbReference>
<accession>A0A9W9FGM7</accession>
<dbReference type="RefSeq" id="XP_056475455.1">
    <property type="nucleotide sequence ID" value="XM_056619296.1"/>
</dbReference>
<dbReference type="GeneID" id="81358275"/>
<dbReference type="Proteomes" id="UP001149074">
    <property type="component" value="Unassembled WGS sequence"/>
</dbReference>